<dbReference type="SMART" id="SM00358">
    <property type="entry name" value="DSRM"/>
    <property type="match status" value="1"/>
</dbReference>
<feature type="active site" evidence="13">
    <location>
        <position position="138"/>
    </location>
</feature>
<keyword evidence="10 13" id="KW-0460">Magnesium</keyword>
<feature type="domain" description="RNase III" evidence="15">
    <location>
        <begin position="13"/>
        <end position="149"/>
    </location>
</feature>
<dbReference type="PROSITE" id="PS50137">
    <property type="entry name" value="DS_RBD"/>
    <property type="match status" value="1"/>
</dbReference>
<evidence type="ECO:0000256" key="7">
    <source>
        <dbReference type="ARBA" id="ARBA00022723"/>
    </source>
</evidence>
<dbReference type="KEGG" id="mpu:MYPU_1630"/>
<feature type="domain" description="DRBM" evidence="14">
    <location>
        <begin position="175"/>
        <end position="241"/>
    </location>
</feature>
<dbReference type="GO" id="GO:0006364">
    <property type="term" value="P:rRNA processing"/>
    <property type="evidence" value="ECO:0007669"/>
    <property type="project" value="UniProtKB-UniRule"/>
</dbReference>
<evidence type="ECO:0000256" key="11">
    <source>
        <dbReference type="ARBA" id="ARBA00022884"/>
    </source>
</evidence>
<dbReference type="Gene3D" id="3.30.160.20">
    <property type="match status" value="1"/>
</dbReference>
<dbReference type="RefSeq" id="WP_010924967.1">
    <property type="nucleotide sequence ID" value="NC_002771.1"/>
</dbReference>
<comment type="catalytic activity">
    <reaction evidence="1 13">
        <text>Endonucleolytic cleavage to 5'-phosphomonoester.</text>
        <dbReference type="EC" id="3.1.26.3"/>
    </reaction>
</comment>
<dbReference type="Proteomes" id="UP000000528">
    <property type="component" value="Chromosome"/>
</dbReference>
<evidence type="ECO:0000313" key="16">
    <source>
        <dbReference type="EMBL" id="CAC13336.1"/>
    </source>
</evidence>
<dbReference type="EMBL" id="AL445563">
    <property type="protein sequence ID" value="CAC13336.1"/>
    <property type="molecule type" value="Genomic_DNA"/>
</dbReference>
<dbReference type="GO" id="GO:0019843">
    <property type="term" value="F:rRNA binding"/>
    <property type="evidence" value="ECO:0007669"/>
    <property type="project" value="UniProtKB-KW"/>
</dbReference>
<dbReference type="PIR" id="C90532">
    <property type="entry name" value="C90532"/>
</dbReference>
<proteinExistence type="inferred from homology"/>
<dbReference type="PROSITE" id="PS50142">
    <property type="entry name" value="RNASE_3_2"/>
    <property type="match status" value="1"/>
</dbReference>
<dbReference type="NCBIfam" id="TIGR02191">
    <property type="entry name" value="RNaseIII"/>
    <property type="match status" value="1"/>
</dbReference>
<evidence type="ECO:0000259" key="15">
    <source>
        <dbReference type="PROSITE" id="PS50142"/>
    </source>
</evidence>
<keyword evidence="17" id="KW-1185">Reference proteome</keyword>
<evidence type="ECO:0000256" key="1">
    <source>
        <dbReference type="ARBA" id="ARBA00000109"/>
    </source>
</evidence>
<feature type="binding site" evidence="13">
    <location>
        <position position="138"/>
    </location>
    <ligand>
        <name>Mg(2+)</name>
        <dbReference type="ChEBI" id="CHEBI:18420"/>
    </ligand>
</feature>
<dbReference type="InterPro" id="IPR000999">
    <property type="entry name" value="RNase_III_dom"/>
</dbReference>
<keyword evidence="4 13" id="KW-0507">mRNA processing</keyword>
<keyword evidence="8 13" id="KW-0255">Endonuclease</keyword>
<comment type="subcellular location">
    <subcellularLocation>
        <location evidence="13">Cytoplasm</location>
    </subcellularLocation>
</comment>
<dbReference type="SUPFAM" id="SSF69065">
    <property type="entry name" value="RNase III domain-like"/>
    <property type="match status" value="1"/>
</dbReference>
<organism evidence="16 17">
    <name type="scientific">Mycoplasmopsis pulmonis (strain UAB CTIP)</name>
    <name type="common">Mycoplasma pulmonis</name>
    <dbReference type="NCBI Taxonomy" id="272635"/>
    <lineage>
        <taxon>Bacteria</taxon>
        <taxon>Bacillati</taxon>
        <taxon>Mycoplasmatota</taxon>
        <taxon>Mycoplasmoidales</taxon>
        <taxon>Metamycoplasmataceae</taxon>
        <taxon>Mycoplasmopsis</taxon>
    </lineage>
</organism>
<dbReference type="InterPro" id="IPR011907">
    <property type="entry name" value="RNase_III"/>
</dbReference>
<reference evidence="16 17" key="1">
    <citation type="journal article" date="2001" name="Nucleic Acids Res.">
        <title>The complete genome sequence of the murine respiratory pathogen Mycoplasma pulmonis.</title>
        <authorList>
            <person name="Chambaud I."/>
            <person name="Heilig R."/>
            <person name="Ferris S."/>
            <person name="Barbe V."/>
            <person name="Samson D."/>
            <person name="Galisson F."/>
            <person name="Moszer I."/>
            <person name="Dybvig K."/>
            <person name="Wroblewski H."/>
            <person name="Viari A."/>
            <person name="Rocha E.P.C."/>
            <person name="Blanchard A."/>
        </authorList>
    </citation>
    <scope>NUCLEOTIDE SEQUENCE [LARGE SCALE GENOMIC DNA]</scope>
    <source>
        <strain evidence="16 17">UAB CTIP</strain>
    </source>
</reference>
<dbReference type="STRING" id="272635.gene:17576747"/>
<dbReference type="HOGENOM" id="CLU_000907_1_0_14"/>
<evidence type="ECO:0000256" key="4">
    <source>
        <dbReference type="ARBA" id="ARBA00022664"/>
    </source>
</evidence>
<dbReference type="CDD" id="cd00593">
    <property type="entry name" value="RIBOc"/>
    <property type="match status" value="1"/>
</dbReference>
<dbReference type="InterPro" id="IPR014720">
    <property type="entry name" value="dsRBD_dom"/>
</dbReference>
<feature type="binding site" evidence="13">
    <location>
        <position position="62"/>
    </location>
    <ligand>
        <name>Mg(2+)</name>
        <dbReference type="ChEBI" id="CHEBI:18420"/>
    </ligand>
</feature>
<evidence type="ECO:0000256" key="12">
    <source>
        <dbReference type="ARBA" id="ARBA00049596"/>
    </source>
</evidence>
<name>Q98R47_MYCPU</name>
<dbReference type="Pfam" id="PF14622">
    <property type="entry name" value="Ribonucleas_3_3"/>
    <property type="match status" value="1"/>
</dbReference>
<keyword evidence="13" id="KW-0963">Cytoplasm</keyword>
<comment type="cofactor">
    <cofactor evidence="13">
        <name>Mg(2+)</name>
        <dbReference type="ChEBI" id="CHEBI:18420"/>
    </cofactor>
</comment>
<keyword evidence="3 13" id="KW-0698">rRNA processing</keyword>
<dbReference type="GO" id="GO:0005737">
    <property type="term" value="C:cytoplasm"/>
    <property type="evidence" value="ECO:0007669"/>
    <property type="project" value="UniProtKB-SubCell"/>
</dbReference>
<protein>
    <recommendedName>
        <fullName evidence="13">Ribonuclease 3</fullName>
        <ecNumber evidence="13">3.1.26.3</ecNumber>
    </recommendedName>
    <alternativeName>
        <fullName evidence="13">Ribonuclease III</fullName>
        <shortName evidence="13">RNase III</shortName>
    </alternativeName>
</protein>
<keyword evidence="6 13" id="KW-0540">Nuclease</keyword>
<evidence type="ECO:0000256" key="8">
    <source>
        <dbReference type="ARBA" id="ARBA00022759"/>
    </source>
</evidence>
<keyword evidence="9 13" id="KW-0378">Hydrolase</keyword>
<keyword evidence="11 13" id="KW-0694">RNA-binding</keyword>
<dbReference type="eggNOG" id="COG0571">
    <property type="taxonomic scope" value="Bacteria"/>
</dbReference>
<dbReference type="GO" id="GO:0046872">
    <property type="term" value="F:metal ion binding"/>
    <property type="evidence" value="ECO:0007669"/>
    <property type="project" value="UniProtKB-KW"/>
</dbReference>
<evidence type="ECO:0000256" key="5">
    <source>
        <dbReference type="ARBA" id="ARBA00022694"/>
    </source>
</evidence>
<accession>Q98R47</accession>
<dbReference type="GO" id="GO:0006397">
    <property type="term" value="P:mRNA processing"/>
    <property type="evidence" value="ECO:0007669"/>
    <property type="project" value="UniProtKB-UniRule"/>
</dbReference>
<comment type="similarity">
    <text evidence="2">Belongs to the ribonuclease III family.</text>
</comment>
<dbReference type="AlphaFoldDB" id="Q98R47"/>
<evidence type="ECO:0000256" key="3">
    <source>
        <dbReference type="ARBA" id="ARBA00022552"/>
    </source>
</evidence>
<comment type="function">
    <text evidence="12 13">Digests double-stranded RNA. Involved in the processing of primary rRNA transcript to yield the immediate precursors to the large and small rRNAs (23S and 16S). Processes some mRNAs, and tRNAs when they are encoded in the rRNA operon. Processes pre-crRNA and tracrRNA of type II CRISPR loci if present in the organism.</text>
</comment>
<dbReference type="SUPFAM" id="SSF54768">
    <property type="entry name" value="dsRNA-binding domain-like"/>
    <property type="match status" value="1"/>
</dbReference>
<dbReference type="PANTHER" id="PTHR14950">
    <property type="entry name" value="DICER-RELATED"/>
    <property type="match status" value="1"/>
</dbReference>
<dbReference type="HAMAP" id="MF_00104">
    <property type="entry name" value="RNase_III"/>
    <property type="match status" value="1"/>
</dbReference>
<dbReference type="Gene3D" id="1.10.1520.10">
    <property type="entry name" value="Ribonuclease III domain"/>
    <property type="match status" value="1"/>
</dbReference>
<evidence type="ECO:0000313" key="17">
    <source>
        <dbReference type="Proteomes" id="UP000000528"/>
    </source>
</evidence>
<dbReference type="CDD" id="cd10845">
    <property type="entry name" value="DSRM_RNAse_III_family"/>
    <property type="match status" value="1"/>
</dbReference>
<gene>
    <name evidence="13" type="primary">rnc</name>
    <name evidence="16" type="ordered locus">MYPU_1630</name>
</gene>
<feature type="active site" evidence="13">
    <location>
        <position position="66"/>
    </location>
</feature>
<evidence type="ECO:0000256" key="6">
    <source>
        <dbReference type="ARBA" id="ARBA00022722"/>
    </source>
</evidence>
<comment type="subunit">
    <text evidence="13">Homodimer.</text>
</comment>
<evidence type="ECO:0000256" key="10">
    <source>
        <dbReference type="ARBA" id="ARBA00022842"/>
    </source>
</evidence>
<keyword evidence="13" id="KW-0699">rRNA-binding</keyword>
<feature type="binding site" evidence="13">
    <location>
        <position position="135"/>
    </location>
    <ligand>
        <name>Mg(2+)</name>
        <dbReference type="ChEBI" id="CHEBI:18420"/>
    </ligand>
</feature>
<dbReference type="BioCyc" id="MPUL272635:G1GT6-164-MONOMER"/>
<dbReference type="InterPro" id="IPR036389">
    <property type="entry name" value="RNase_III_sf"/>
</dbReference>
<evidence type="ECO:0000256" key="2">
    <source>
        <dbReference type="ARBA" id="ARBA00010183"/>
    </source>
</evidence>
<dbReference type="GO" id="GO:0004525">
    <property type="term" value="F:ribonuclease III activity"/>
    <property type="evidence" value="ECO:0007669"/>
    <property type="project" value="UniProtKB-UniRule"/>
</dbReference>
<dbReference type="PANTHER" id="PTHR14950:SF37">
    <property type="entry name" value="ENDORIBONUCLEASE DICER"/>
    <property type="match status" value="1"/>
</dbReference>
<sequence length="241" mass="27895">MRKKTSWNINTHIQKHFKDLVFELNKLGINQISQKEKNIFFQAFTHTTFHNLYKAKSYEMLEFLGDAILQKNVSEYIFKNTESNKINPGTATLIRSKLVNKTCLSNLAKELKLDKFLLLPKGQEELVKNEKVLSDLFESLCAAIYITKGNDVLEVFLQKYLYPKMQDLEYKTLKNAKGRFQEIFQATTKSAGKYVISFDEEKKIYEAKLIHSETIYGIGYGKNKKEAEQNAAEDALKKLVI</sequence>
<evidence type="ECO:0000259" key="14">
    <source>
        <dbReference type="PROSITE" id="PS50137"/>
    </source>
</evidence>
<dbReference type="SMART" id="SM00535">
    <property type="entry name" value="RIBOc"/>
    <property type="match status" value="1"/>
</dbReference>
<dbReference type="EC" id="3.1.26.3" evidence="13"/>
<dbReference type="Pfam" id="PF00035">
    <property type="entry name" value="dsrm"/>
    <property type="match status" value="1"/>
</dbReference>
<evidence type="ECO:0000256" key="13">
    <source>
        <dbReference type="HAMAP-Rule" id="MF_00104"/>
    </source>
</evidence>
<keyword evidence="7 13" id="KW-0479">Metal-binding</keyword>
<dbReference type="GO" id="GO:0008033">
    <property type="term" value="P:tRNA processing"/>
    <property type="evidence" value="ECO:0007669"/>
    <property type="project" value="UniProtKB-KW"/>
</dbReference>
<evidence type="ECO:0000256" key="9">
    <source>
        <dbReference type="ARBA" id="ARBA00022801"/>
    </source>
</evidence>
<keyword evidence="5 13" id="KW-0819">tRNA processing</keyword>